<protein>
    <submittedName>
        <fullName evidence="1">Uncharacterized protein</fullName>
    </submittedName>
</protein>
<organism evidence="1 2">
    <name type="scientific">Gymnopus androsaceus JB14</name>
    <dbReference type="NCBI Taxonomy" id="1447944"/>
    <lineage>
        <taxon>Eukaryota</taxon>
        <taxon>Fungi</taxon>
        <taxon>Dikarya</taxon>
        <taxon>Basidiomycota</taxon>
        <taxon>Agaricomycotina</taxon>
        <taxon>Agaricomycetes</taxon>
        <taxon>Agaricomycetidae</taxon>
        <taxon>Agaricales</taxon>
        <taxon>Marasmiineae</taxon>
        <taxon>Omphalotaceae</taxon>
        <taxon>Gymnopus</taxon>
    </lineage>
</organism>
<keyword evidence="2" id="KW-1185">Reference proteome</keyword>
<reference evidence="1" key="1">
    <citation type="journal article" date="2019" name="Environ. Microbiol.">
        <title>Fungal ecological strategies reflected in gene transcription - a case study of two litter decomposers.</title>
        <authorList>
            <person name="Barbi F."/>
            <person name="Kohler A."/>
            <person name="Barry K."/>
            <person name="Baskaran P."/>
            <person name="Daum C."/>
            <person name="Fauchery L."/>
            <person name="Ihrmark K."/>
            <person name="Kuo A."/>
            <person name="LaButti K."/>
            <person name="Lipzen A."/>
            <person name="Morin E."/>
            <person name="Grigoriev I.V."/>
            <person name="Henrissat B."/>
            <person name="Lindahl B."/>
            <person name="Martin F."/>
        </authorList>
    </citation>
    <scope>NUCLEOTIDE SEQUENCE</scope>
    <source>
        <strain evidence="1">JB14</strain>
    </source>
</reference>
<evidence type="ECO:0000313" key="1">
    <source>
        <dbReference type="EMBL" id="KAE9384096.1"/>
    </source>
</evidence>
<dbReference type="OrthoDB" id="3232941at2759"/>
<sequence length="132" mass="15071">MILNKFQEELSWILEQQQLSVSPKPKAATTISVRIFLPINSTAIGKSFASIQKSHNIPHFQEHLTRYLEMLKPGSTNADVEDSITKPLPFDQLDLYYSFKFSPESLDDEKEIVDVVKATPFISKNCFGPRRI</sequence>
<proteinExistence type="predicted"/>
<name>A0A6A4GEW0_9AGAR</name>
<accession>A0A6A4GEW0</accession>
<dbReference type="Proteomes" id="UP000799118">
    <property type="component" value="Unassembled WGS sequence"/>
</dbReference>
<gene>
    <name evidence="1" type="ORF">BT96DRAFT_1008429</name>
</gene>
<dbReference type="AlphaFoldDB" id="A0A6A4GEW0"/>
<dbReference type="EMBL" id="ML770224">
    <property type="protein sequence ID" value="KAE9384096.1"/>
    <property type="molecule type" value="Genomic_DNA"/>
</dbReference>
<evidence type="ECO:0000313" key="2">
    <source>
        <dbReference type="Proteomes" id="UP000799118"/>
    </source>
</evidence>